<reference evidence="3" key="1">
    <citation type="submission" date="2020-04" db="EMBL/GenBank/DDBJ databases">
        <authorList>
            <person name="Alioto T."/>
            <person name="Alioto T."/>
            <person name="Gomez Garrido J."/>
        </authorList>
    </citation>
    <scope>NUCLEOTIDE SEQUENCE</scope>
    <source>
        <strain evidence="3">A484AB</strain>
    </source>
</reference>
<sequence>MSWSRRELPSCVHISKTRTCRGDNRTWPQRDLTRGSAGNDVQGTGTVLDPSTTANDESVRFKCNRCKKIRAKPQPTPTTSALPEHRTQNKNSFSTTGVDFAWPMYYKKQKNSAAKAYVVLVTCACTRVVNLKLRRNLSTDELKMSLREFVASRGSPKLMATLTFAELKDTLLDIECVMNNRSLVYLGEGLEGRTVTPNILLGREPVTSLEENVEELEEEADKQKGTANQGATLLETGRVVLIKDSLKRSAKWRIGRIEGTVIGKDGVVRGYKVRTGNGYLVERPAELVADLEIGGDSPSTTTIENVTHES</sequence>
<dbReference type="InterPro" id="IPR040676">
    <property type="entry name" value="DUF5641"/>
</dbReference>
<dbReference type="Pfam" id="PF18701">
    <property type="entry name" value="DUF5641"/>
    <property type="match status" value="1"/>
</dbReference>
<proteinExistence type="predicted"/>
<feature type="compositionally biased region" description="Polar residues" evidence="1">
    <location>
        <begin position="39"/>
        <end position="53"/>
    </location>
</feature>
<protein>
    <recommendedName>
        <fullName evidence="2">DUF5641 domain-containing protein</fullName>
    </recommendedName>
</protein>
<dbReference type="InterPro" id="IPR036397">
    <property type="entry name" value="RNaseH_sf"/>
</dbReference>
<evidence type="ECO:0000313" key="3">
    <source>
        <dbReference type="EMBL" id="CAB4009351.1"/>
    </source>
</evidence>
<accession>A0A7D9EFM1</accession>
<dbReference type="EMBL" id="CACRXK020006426">
    <property type="protein sequence ID" value="CAB4009351.1"/>
    <property type="molecule type" value="Genomic_DNA"/>
</dbReference>
<name>A0A7D9EFM1_PARCT</name>
<comment type="caution">
    <text evidence="3">The sequence shown here is derived from an EMBL/GenBank/DDBJ whole genome shotgun (WGS) entry which is preliminary data.</text>
</comment>
<organism evidence="3 4">
    <name type="scientific">Paramuricea clavata</name>
    <name type="common">Red gorgonian</name>
    <name type="synonym">Violescent sea-whip</name>
    <dbReference type="NCBI Taxonomy" id="317549"/>
    <lineage>
        <taxon>Eukaryota</taxon>
        <taxon>Metazoa</taxon>
        <taxon>Cnidaria</taxon>
        <taxon>Anthozoa</taxon>
        <taxon>Octocorallia</taxon>
        <taxon>Malacalcyonacea</taxon>
        <taxon>Plexauridae</taxon>
        <taxon>Paramuricea</taxon>
    </lineage>
</organism>
<dbReference type="PANTHER" id="PTHR47331">
    <property type="entry name" value="PHD-TYPE DOMAIN-CONTAINING PROTEIN"/>
    <property type="match status" value="1"/>
</dbReference>
<gene>
    <name evidence="3" type="ORF">PACLA_8A000694</name>
</gene>
<dbReference type="AlphaFoldDB" id="A0A7D9EFM1"/>
<evidence type="ECO:0000313" key="4">
    <source>
        <dbReference type="Proteomes" id="UP001152795"/>
    </source>
</evidence>
<feature type="domain" description="DUF5641" evidence="2">
    <location>
        <begin position="221"/>
        <end position="286"/>
    </location>
</feature>
<keyword evidence="4" id="KW-1185">Reference proteome</keyword>
<dbReference type="Gene3D" id="3.30.420.10">
    <property type="entry name" value="Ribonuclease H-like superfamily/Ribonuclease H"/>
    <property type="match status" value="1"/>
</dbReference>
<evidence type="ECO:0000256" key="1">
    <source>
        <dbReference type="SAM" id="MobiDB-lite"/>
    </source>
</evidence>
<dbReference type="OrthoDB" id="5952779at2759"/>
<feature type="region of interest" description="Disordered" evidence="1">
    <location>
        <begin position="22"/>
        <end position="53"/>
    </location>
</feature>
<evidence type="ECO:0000259" key="2">
    <source>
        <dbReference type="Pfam" id="PF18701"/>
    </source>
</evidence>
<dbReference type="GO" id="GO:0003676">
    <property type="term" value="F:nucleic acid binding"/>
    <property type="evidence" value="ECO:0007669"/>
    <property type="project" value="InterPro"/>
</dbReference>
<feature type="region of interest" description="Disordered" evidence="1">
    <location>
        <begin position="71"/>
        <end position="90"/>
    </location>
</feature>
<dbReference type="Proteomes" id="UP001152795">
    <property type="component" value="Unassembled WGS sequence"/>
</dbReference>